<sequence>MSFKQIISIHGVPRSGTTWLGQILDSSPSVKYKFQPLFSYAFKDRINLQSTKQDILDFYHELYNSSDEFLDQSKQKETGIHPTFTEKANNPECLVTKMVRYHYIIPHLLADVDDIKFLFIVRHPCGSLKSWKKAPREFNSQKWDFQREWEYGQSKNGFRPEEYYGYHKWKEATKLFLTMKQLYGERVMLIKYEDLVENPIEKSKEIYDFCNLDLSNQTKNFIEKSTKITQEDVYSVFKGQKDVDDWKNKLDGNIVNKVYQDLKNTELEQFL</sequence>
<dbReference type="PANTHER" id="PTHR10704">
    <property type="entry name" value="CARBOHYDRATE SULFOTRANSFERASE"/>
    <property type="match status" value="1"/>
</dbReference>
<name>A0ABP3RAC9_9BACI</name>
<reference evidence="2" key="1">
    <citation type="journal article" date="2019" name="Int. J. Syst. Evol. Microbiol.">
        <title>The Global Catalogue of Microorganisms (GCM) 10K type strain sequencing project: providing services to taxonomists for standard genome sequencing and annotation.</title>
        <authorList>
            <consortium name="The Broad Institute Genomics Platform"/>
            <consortium name="The Broad Institute Genome Sequencing Center for Infectious Disease"/>
            <person name="Wu L."/>
            <person name="Ma J."/>
        </authorList>
    </citation>
    <scope>NUCLEOTIDE SEQUENCE [LARGE SCALE GENOMIC DNA]</scope>
    <source>
        <strain evidence="2">JCM 15395</strain>
    </source>
</reference>
<dbReference type="Gene3D" id="3.40.50.300">
    <property type="entry name" value="P-loop containing nucleotide triphosphate hydrolases"/>
    <property type="match status" value="1"/>
</dbReference>
<evidence type="ECO:0000313" key="1">
    <source>
        <dbReference type="EMBL" id="GAA0606463.1"/>
    </source>
</evidence>
<dbReference type="PANTHER" id="PTHR10704:SF44">
    <property type="entry name" value="LD35051P-RELATED"/>
    <property type="match status" value="1"/>
</dbReference>
<dbReference type="EMBL" id="BAAADS010000017">
    <property type="protein sequence ID" value="GAA0606463.1"/>
    <property type="molecule type" value="Genomic_DNA"/>
</dbReference>
<dbReference type="SUPFAM" id="SSF52540">
    <property type="entry name" value="P-loop containing nucleoside triphosphate hydrolases"/>
    <property type="match status" value="1"/>
</dbReference>
<dbReference type="InterPro" id="IPR027417">
    <property type="entry name" value="P-loop_NTPase"/>
</dbReference>
<organism evidence="1 2">
    <name type="scientific">Virgibacillus siamensis</name>
    <dbReference type="NCBI Taxonomy" id="480071"/>
    <lineage>
        <taxon>Bacteria</taxon>
        <taxon>Bacillati</taxon>
        <taxon>Bacillota</taxon>
        <taxon>Bacilli</taxon>
        <taxon>Bacillales</taxon>
        <taxon>Bacillaceae</taxon>
        <taxon>Virgibacillus</taxon>
    </lineage>
</organism>
<protein>
    <recommendedName>
        <fullName evidence="3">Sulfotransferase domain-containing protein</fullName>
    </recommendedName>
</protein>
<dbReference type="Pfam" id="PF13469">
    <property type="entry name" value="Sulfotransfer_3"/>
    <property type="match status" value="1"/>
</dbReference>
<comment type="caution">
    <text evidence="1">The sequence shown here is derived from an EMBL/GenBank/DDBJ whole genome shotgun (WGS) entry which is preliminary data.</text>
</comment>
<dbReference type="Proteomes" id="UP001500866">
    <property type="component" value="Unassembled WGS sequence"/>
</dbReference>
<evidence type="ECO:0008006" key="3">
    <source>
        <dbReference type="Google" id="ProtNLM"/>
    </source>
</evidence>
<accession>A0ABP3RAC9</accession>
<dbReference type="InterPro" id="IPR051135">
    <property type="entry name" value="Gal/GlcNAc/GalNAc_ST"/>
</dbReference>
<evidence type="ECO:0000313" key="2">
    <source>
        <dbReference type="Proteomes" id="UP001500866"/>
    </source>
</evidence>
<gene>
    <name evidence="1" type="ORF">GCM10009001_24640</name>
</gene>
<keyword evidence="2" id="KW-1185">Reference proteome</keyword>
<dbReference type="RefSeq" id="WP_343813516.1">
    <property type="nucleotide sequence ID" value="NZ_BAAADS010000017.1"/>
</dbReference>
<proteinExistence type="predicted"/>